<gene>
    <name evidence="3" type="ORF">ACFYNZ_15340</name>
</gene>
<dbReference type="InterPro" id="IPR001387">
    <property type="entry name" value="Cro/C1-type_HTH"/>
</dbReference>
<evidence type="ECO:0000256" key="1">
    <source>
        <dbReference type="SAM" id="Coils"/>
    </source>
</evidence>
<dbReference type="InterPro" id="IPR010982">
    <property type="entry name" value="Lambda_DNA-bd_dom_sf"/>
</dbReference>
<proteinExistence type="predicted"/>
<keyword evidence="1" id="KW-0175">Coiled coil</keyword>
<sequence length="220" mass="24037">MADEKRRPRPAAQYGPTAALVARNVERLRKTRNLTIYSLSAELGKAGRPITPSAIAKIEKMQRQVNVDDLLALAVVFGVSPAALLLPLEDSPRHTAEITGAGAVPADSAWAWASNKRPLKFPPGEQRTAEMEYALASLPPNAREARQHPAGRAIEAAYEDVTRVIVRAAWSVEGDEHEFIDALDQARASLERTLAELGRLAVEHEELVRLRDGVPREGSD</sequence>
<feature type="coiled-coil region" evidence="1">
    <location>
        <begin position="180"/>
        <end position="207"/>
    </location>
</feature>
<dbReference type="Gene3D" id="1.10.260.40">
    <property type="entry name" value="lambda repressor-like DNA-binding domains"/>
    <property type="match status" value="1"/>
</dbReference>
<dbReference type="EMBL" id="JBIAFJ010000011">
    <property type="protein sequence ID" value="MFE9170877.1"/>
    <property type="molecule type" value="Genomic_DNA"/>
</dbReference>
<evidence type="ECO:0000313" key="3">
    <source>
        <dbReference type="EMBL" id="MFE9170877.1"/>
    </source>
</evidence>
<dbReference type="CDD" id="cd00093">
    <property type="entry name" value="HTH_XRE"/>
    <property type="match status" value="1"/>
</dbReference>
<dbReference type="SMART" id="SM00530">
    <property type="entry name" value="HTH_XRE"/>
    <property type="match status" value="1"/>
</dbReference>
<dbReference type="Pfam" id="PF01381">
    <property type="entry name" value="HTH_3"/>
    <property type="match status" value="1"/>
</dbReference>
<name>A0ABW6KWU4_9ACTN</name>
<organism evidence="3 4">
    <name type="scientific">Streptomyces kebangsaanensis</name>
    <dbReference type="NCBI Taxonomy" id="864058"/>
    <lineage>
        <taxon>Bacteria</taxon>
        <taxon>Bacillati</taxon>
        <taxon>Actinomycetota</taxon>
        <taxon>Actinomycetes</taxon>
        <taxon>Kitasatosporales</taxon>
        <taxon>Streptomycetaceae</taxon>
        <taxon>Streptomyces</taxon>
    </lineage>
</organism>
<accession>A0ABW6KWU4</accession>
<evidence type="ECO:0000313" key="4">
    <source>
        <dbReference type="Proteomes" id="UP001601197"/>
    </source>
</evidence>
<dbReference type="RefSeq" id="WP_388347419.1">
    <property type="nucleotide sequence ID" value="NZ_JBIAFJ010000011.1"/>
</dbReference>
<feature type="domain" description="HTH cro/C1-type" evidence="2">
    <location>
        <begin position="25"/>
        <end position="84"/>
    </location>
</feature>
<evidence type="ECO:0000259" key="2">
    <source>
        <dbReference type="PROSITE" id="PS50943"/>
    </source>
</evidence>
<reference evidence="3 4" key="1">
    <citation type="submission" date="2024-10" db="EMBL/GenBank/DDBJ databases">
        <title>The Natural Products Discovery Center: Release of the First 8490 Sequenced Strains for Exploring Actinobacteria Biosynthetic Diversity.</title>
        <authorList>
            <person name="Kalkreuter E."/>
            <person name="Kautsar S.A."/>
            <person name="Yang D."/>
            <person name="Bader C.D."/>
            <person name="Teijaro C.N."/>
            <person name="Fluegel L."/>
            <person name="Davis C.M."/>
            <person name="Simpson J.R."/>
            <person name="Lauterbach L."/>
            <person name="Steele A.D."/>
            <person name="Gui C."/>
            <person name="Meng S."/>
            <person name="Li G."/>
            <person name="Viehrig K."/>
            <person name="Ye F."/>
            <person name="Su P."/>
            <person name="Kiefer A.F."/>
            <person name="Nichols A."/>
            <person name="Cepeda A.J."/>
            <person name="Yan W."/>
            <person name="Fan B."/>
            <person name="Jiang Y."/>
            <person name="Adhikari A."/>
            <person name="Zheng C.-J."/>
            <person name="Schuster L."/>
            <person name="Cowan T.M."/>
            <person name="Smanski M.J."/>
            <person name="Chevrette M.G."/>
            <person name="De Carvalho L.P.S."/>
            <person name="Shen B."/>
        </authorList>
    </citation>
    <scope>NUCLEOTIDE SEQUENCE [LARGE SCALE GENOMIC DNA]</scope>
    <source>
        <strain evidence="3 4">NPDC007147</strain>
    </source>
</reference>
<dbReference type="SUPFAM" id="SSF47413">
    <property type="entry name" value="lambda repressor-like DNA-binding domains"/>
    <property type="match status" value="1"/>
</dbReference>
<protein>
    <submittedName>
        <fullName evidence="3">Helix-turn-helix domain-containing protein</fullName>
    </submittedName>
</protein>
<keyword evidence="4" id="KW-1185">Reference proteome</keyword>
<dbReference type="PROSITE" id="PS50943">
    <property type="entry name" value="HTH_CROC1"/>
    <property type="match status" value="1"/>
</dbReference>
<comment type="caution">
    <text evidence="3">The sequence shown here is derived from an EMBL/GenBank/DDBJ whole genome shotgun (WGS) entry which is preliminary data.</text>
</comment>
<dbReference type="Proteomes" id="UP001601197">
    <property type="component" value="Unassembled WGS sequence"/>
</dbReference>